<dbReference type="AlphaFoldDB" id="A0A1B0BPF3"/>
<proteinExistence type="predicted"/>
<evidence type="ECO:0000313" key="1">
    <source>
        <dbReference type="EnsemblMetazoa" id="GPPI036357-PA"/>
    </source>
</evidence>
<dbReference type="EMBL" id="JXJN01017892">
    <property type="status" value="NOT_ANNOTATED_CDS"/>
    <property type="molecule type" value="Genomic_DNA"/>
</dbReference>
<keyword evidence="2" id="KW-1185">Reference proteome</keyword>
<reference evidence="1" key="2">
    <citation type="submission" date="2020-05" db="UniProtKB">
        <authorList>
            <consortium name="EnsemblMetazoa"/>
        </authorList>
    </citation>
    <scope>IDENTIFICATION</scope>
    <source>
        <strain evidence="1">IAEA</strain>
    </source>
</reference>
<organism evidence="1 2">
    <name type="scientific">Glossina palpalis gambiensis</name>
    <dbReference type="NCBI Taxonomy" id="67801"/>
    <lineage>
        <taxon>Eukaryota</taxon>
        <taxon>Metazoa</taxon>
        <taxon>Ecdysozoa</taxon>
        <taxon>Arthropoda</taxon>
        <taxon>Hexapoda</taxon>
        <taxon>Insecta</taxon>
        <taxon>Pterygota</taxon>
        <taxon>Neoptera</taxon>
        <taxon>Endopterygota</taxon>
        <taxon>Diptera</taxon>
        <taxon>Brachycera</taxon>
        <taxon>Muscomorpha</taxon>
        <taxon>Hippoboscoidea</taxon>
        <taxon>Glossinidae</taxon>
        <taxon>Glossina</taxon>
    </lineage>
</organism>
<reference evidence="2" key="1">
    <citation type="submission" date="2015-01" db="EMBL/GenBank/DDBJ databases">
        <authorList>
            <person name="Aksoy S."/>
            <person name="Warren W."/>
            <person name="Wilson R.K."/>
        </authorList>
    </citation>
    <scope>NUCLEOTIDE SEQUENCE [LARGE SCALE GENOMIC DNA]</scope>
    <source>
        <strain evidence="2">IAEA</strain>
    </source>
</reference>
<sequence>MHSLSGGVKQTIYMRYLKPVKPLYAQCTSEHIQHHEMYSTPAPICLHLDIPIHRKIRVLRYIYFLALVPGVDIGHYSRLFQNFALKTNIHCELCCYPQVNT</sequence>
<protein>
    <submittedName>
        <fullName evidence="1">Uncharacterized protein</fullName>
    </submittedName>
</protein>
<evidence type="ECO:0000313" key="2">
    <source>
        <dbReference type="Proteomes" id="UP000092460"/>
    </source>
</evidence>
<name>A0A1B0BPF3_9MUSC</name>
<dbReference type="EnsemblMetazoa" id="GPPI036357-RA">
    <property type="protein sequence ID" value="GPPI036357-PA"/>
    <property type="gene ID" value="GPPI036357"/>
</dbReference>
<dbReference type="VEuPathDB" id="VectorBase:GPPI036357"/>
<accession>A0A1B0BPF3</accession>
<dbReference type="Proteomes" id="UP000092460">
    <property type="component" value="Unassembled WGS sequence"/>
</dbReference>